<evidence type="ECO:0000313" key="2">
    <source>
        <dbReference type="Proteomes" id="UP001595829"/>
    </source>
</evidence>
<dbReference type="RefSeq" id="WP_345690459.1">
    <property type="nucleotide sequence ID" value="NZ_BAABIT010000001.1"/>
</dbReference>
<dbReference type="EMBL" id="JBHSJD010000007">
    <property type="protein sequence ID" value="MFC5022867.1"/>
    <property type="molecule type" value="Genomic_DNA"/>
</dbReference>
<dbReference type="Proteomes" id="UP001595829">
    <property type="component" value="Unassembled WGS sequence"/>
</dbReference>
<name>A0ABV9XH30_9ACTN</name>
<gene>
    <name evidence="1" type="ORF">ACFPM3_12065</name>
</gene>
<evidence type="ECO:0000313" key="1">
    <source>
        <dbReference type="EMBL" id="MFC5022867.1"/>
    </source>
</evidence>
<organism evidence="1 2">
    <name type="scientific">Streptomyces coeruleoprunus</name>
    <dbReference type="NCBI Taxonomy" id="285563"/>
    <lineage>
        <taxon>Bacteria</taxon>
        <taxon>Bacillati</taxon>
        <taxon>Actinomycetota</taxon>
        <taxon>Actinomycetes</taxon>
        <taxon>Kitasatosporales</taxon>
        <taxon>Streptomycetaceae</taxon>
        <taxon>Streptomyces</taxon>
    </lineage>
</organism>
<proteinExistence type="predicted"/>
<keyword evidence="2" id="KW-1185">Reference proteome</keyword>
<comment type="caution">
    <text evidence="1">The sequence shown here is derived from an EMBL/GenBank/DDBJ whole genome shotgun (WGS) entry which is preliminary data.</text>
</comment>
<sequence length="148" mass="16250">MHHHGYLWLGTGLHQVKDGIRRAGHPDFATSPVPPLELAHWLLKPPAFVRGTWHDPKEAAAWFGEQVRPHTEAFVCRHDHEALGDRIAQAADSAAGGEDVSGGWWLTRQRYLGVYLIACTPHRFRPDYPCPLAGSPSAVGPRAVVSGP</sequence>
<protein>
    <submittedName>
        <fullName evidence="1">Uncharacterized protein</fullName>
    </submittedName>
</protein>
<reference evidence="2" key="1">
    <citation type="journal article" date="2019" name="Int. J. Syst. Evol. Microbiol.">
        <title>The Global Catalogue of Microorganisms (GCM) 10K type strain sequencing project: providing services to taxonomists for standard genome sequencing and annotation.</title>
        <authorList>
            <consortium name="The Broad Institute Genomics Platform"/>
            <consortium name="The Broad Institute Genome Sequencing Center for Infectious Disease"/>
            <person name="Wu L."/>
            <person name="Ma J."/>
        </authorList>
    </citation>
    <scope>NUCLEOTIDE SEQUENCE [LARGE SCALE GENOMIC DNA]</scope>
    <source>
        <strain evidence="2">CGMCC 4.1648</strain>
    </source>
</reference>
<accession>A0ABV9XH30</accession>